<feature type="transmembrane region" description="Helical" evidence="1">
    <location>
        <begin position="191"/>
        <end position="209"/>
    </location>
</feature>
<proteinExistence type="predicted"/>
<keyword evidence="1" id="KW-1133">Transmembrane helix</keyword>
<evidence type="ECO:0000313" key="3">
    <source>
        <dbReference type="Proteomes" id="UP000500843"/>
    </source>
</evidence>
<organism evidence="2 3">
    <name type="scientific">Prevotella melaninogenica</name>
    <dbReference type="NCBI Taxonomy" id="28132"/>
    <lineage>
        <taxon>Bacteria</taxon>
        <taxon>Pseudomonadati</taxon>
        <taxon>Bacteroidota</taxon>
        <taxon>Bacteroidia</taxon>
        <taxon>Bacteroidales</taxon>
        <taxon>Prevotellaceae</taxon>
        <taxon>Prevotella</taxon>
    </lineage>
</organism>
<dbReference type="EMBL" id="CP054011">
    <property type="protein sequence ID" value="QKH89361.1"/>
    <property type="molecule type" value="Genomic_DNA"/>
</dbReference>
<feature type="transmembrane region" description="Helical" evidence="1">
    <location>
        <begin position="123"/>
        <end position="144"/>
    </location>
</feature>
<keyword evidence="1" id="KW-0812">Transmembrane</keyword>
<feature type="transmembrane region" description="Helical" evidence="1">
    <location>
        <begin position="156"/>
        <end position="179"/>
    </location>
</feature>
<name>A0A7D4KIW7_9BACT</name>
<accession>A0A7D4KIW7</accession>
<reference evidence="2 3" key="1">
    <citation type="submission" date="2020-05" db="EMBL/GenBank/DDBJ databases">
        <title>FDA dAtabase for Regulatory Grade micrObial Sequences (FDA-ARGOS): Supporting development and validation of Infectious Disease Dx tests.</title>
        <authorList>
            <person name="Moreno J."/>
            <person name="Tallon L."/>
            <person name="Sadzewicz L."/>
            <person name="Zhao X."/>
            <person name="Vavikolanu K."/>
            <person name="Mehta A."/>
            <person name="Aluvathingal J."/>
            <person name="Nadendla S."/>
            <person name="Myers T."/>
            <person name="Yan Y."/>
            <person name="Sichtig H."/>
        </authorList>
    </citation>
    <scope>NUCLEOTIDE SEQUENCE [LARGE SCALE GENOMIC DNA]</scope>
    <source>
        <strain evidence="2 3">FDAARGOS_760</strain>
    </source>
</reference>
<evidence type="ECO:0000256" key="1">
    <source>
        <dbReference type="SAM" id="Phobius"/>
    </source>
</evidence>
<dbReference type="RefSeq" id="WP_004361639.1">
    <property type="nucleotide sequence ID" value="NZ_CP054011.1"/>
</dbReference>
<sequence>MNSLDEEVRQLLREGKDIEAVRLVHNGKGVTLLEAKKYIDKLKADDCSWEKTSNIRSWNIEYKDGKPEHITFTDATGTHTAEPNSPEWIDILKEATQEGSGKANQTKADDKKTLLQRIFASQFVWLFISLAWLCLLTLFILYIYPSYFGLHTREGYWGLFLHITTILLSVCMAYLCYIWMRQKKERWYSRLKYLVMGLVLIFVVGIWGYDLTLDLIEHDVRSYEGTFSLRVYTHYKRSNDYTITWEGDTLSSDRQHNISYAHFKELEQYRTVRVTYWRHTGLVWSIEPLEKK</sequence>
<protein>
    <submittedName>
        <fullName evidence="2">Uncharacterized protein</fullName>
    </submittedName>
</protein>
<dbReference type="Proteomes" id="UP000500843">
    <property type="component" value="Chromosome 2"/>
</dbReference>
<keyword evidence="1" id="KW-0472">Membrane</keyword>
<evidence type="ECO:0000313" key="2">
    <source>
        <dbReference type="EMBL" id="QKH89361.1"/>
    </source>
</evidence>
<gene>
    <name evidence="2" type="ORF">FIU21_10685</name>
</gene>
<dbReference type="AlphaFoldDB" id="A0A7D4KIW7"/>